<protein>
    <submittedName>
        <fullName evidence="12">WD40 repeat-like protein</fullName>
    </submittedName>
</protein>
<feature type="region of interest" description="Disordered" evidence="10">
    <location>
        <begin position="423"/>
        <end position="470"/>
    </location>
</feature>
<dbReference type="GO" id="GO:0000122">
    <property type="term" value="P:negative regulation of transcription by RNA polymerase II"/>
    <property type="evidence" value="ECO:0007669"/>
    <property type="project" value="EnsemblFungi"/>
</dbReference>
<accession>A0A1E4RLQ2</accession>
<feature type="repeat" description="WD" evidence="9">
    <location>
        <begin position="476"/>
        <end position="502"/>
    </location>
</feature>
<dbReference type="PROSITE" id="PS50294">
    <property type="entry name" value="WD_REPEATS_REGION"/>
    <property type="match status" value="1"/>
</dbReference>
<dbReference type="AlphaFoldDB" id="A0A1E4RLQ2"/>
<evidence type="ECO:0000259" key="11">
    <source>
        <dbReference type="Pfam" id="PF23798"/>
    </source>
</evidence>
<dbReference type="STRING" id="984485.A0A1E4RLQ2"/>
<sequence>MSEGDLFDIPDSNDYKHDQGNGDLLLDTNNDINMNDSTHQDDMELDNNQDDEDAKNEDEDEEEEEEEEEEGEEEEDEEEEEGEDEEEDEDDEDDDNDNEDGKFMDAEEKFTDSKDDIPNAKPSDLNKEKAIDIDTKEDQKNDEAKQQLSNNQEVNEEDIEMDEIDKNEEENEFRQQTITKAKIATVFDIVPSVAIPYTSQCHSLAFTSGPKWILTGGEDGFIRKYDFFQSIEGKSPLTMAQRHNLVDSITKAGVISSYWENEQPLTKSELMKLNPKLKQSDFITGSVSYEPKINPVYSLDVEKNGFWCLSGLLSGGISLYTMIYNEGFTHHYFNHGERKRSGPTLDNGHNDAVSVITLNSDEKKFLSGSWDKSIRQWDLNSGKCVTLFSGSSSQISKIQYRPQGLEDVLISVNESMDNLPSGLIINQNSNNNNSDVDSLFGDDDEEDDLQKEKESLDKQNPSINKTPNITTKTYSNDDIFMSSSVDGTINIWDARISSAVLRIGLSEGTPPWCMSSCWSNDGEYIYAGRRNSTVEEFSIRMPHKRSHTGQNKDTMVPNVLKLLQFPKISGPVSAISTMPNNDFLLCGSNDNIRLYNLQLYDSNSSASNNKSKQATPFLIIPGHHGGILSHLYCDETGRFMVSASGNRGWGHSTFTDTVLVYEIDFEN</sequence>
<feature type="repeat" description="WD" evidence="9">
    <location>
        <begin position="346"/>
        <end position="387"/>
    </location>
</feature>
<gene>
    <name evidence="12" type="ORF">HYPBUDRAFT_123589</name>
</gene>
<keyword evidence="2" id="KW-0597">Phosphoprotein</keyword>
<evidence type="ECO:0000256" key="7">
    <source>
        <dbReference type="ARBA" id="ARBA00023242"/>
    </source>
</evidence>
<evidence type="ECO:0000256" key="4">
    <source>
        <dbReference type="ARBA" id="ARBA00022737"/>
    </source>
</evidence>
<dbReference type="SUPFAM" id="SSF50978">
    <property type="entry name" value="WD40 repeat-like"/>
    <property type="match status" value="1"/>
</dbReference>
<dbReference type="GO" id="GO:0006325">
    <property type="term" value="P:chromatin organization"/>
    <property type="evidence" value="ECO:0007669"/>
    <property type="project" value="EnsemblFungi"/>
</dbReference>
<dbReference type="Pfam" id="PF23798">
    <property type="entry name" value="Beta-prop_SPT8"/>
    <property type="match status" value="1"/>
</dbReference>
<comment type="similarity">
    <text evidence="8">Belongs to the WD repeat SPT8 family.</text>
</comment>
<keyword evidence="4" id="KW-0677">Repeat</keyword>
<feature type="compositionally biased region" description="Low complexity" evidence="10">
    <location>
        <begin position="426"/>
        <end position="439"/>
    </location>
</feature>
<dbReference type="Proteomes" id="UP000095085">
    <property type="component" value="Unassembled WGS sequence"/>
</dbReference>
<feature type="compositionally biased region" description="Acidic residues" evidence="10">
    <location>
        <begin position="440"/>
        <end position="449"/>
    </location>
</feature>
<keyword evidence="7" id="KW-0539">Nucleus</keyword>
<dbReference type="PANTHER" id="PTHR19848">
    <property type="entry name" value="WD40 REPEAT PROTEIN"/>
    <property type="match status" value="1"/>
</dbReference>
<reference evidence="13" key="1">
    <citation type="submission" date="2016-05" db="EMBL/GenBank/DDBJ databases">
        <title>Comparative genomics of biotechnologically important yeasts.</title>
        <authorList>
            <consortium name="DOE Joint Genome Institute"/>
            <person name="Riley R."/>
            <person name="Haridas S."/>
            <person name="Wolfe K.H."/>
            <person name="Lopes M.R."/>
            <person name="Hittinger C.T."/>
            <person name="Goker M."/>
            <person name="Salamov A."/>
            <person name="Wisecaver J."/>
            <person name="Long T.M."/>
            <person name="Aerts A.L."/>
            <person name="Barry K."/>
            <person name="Choi C."/>
            <person name="Clum A."/>
            <person name="Coughlan A.Y."/>
            <person name="Deshpande S."/>
            <person name="Douglass A.P."/>
            <person name="Hanson S.J."/>
            <person name="Klenk H.-P."/>
            <person name="Labutti K."/>
            <person name="Lapidus A."/>
            <person name="Lindquist E."/>
            <person name="Lipzen A."/>
            <person name="Meier-Kolthoff J.P."/>
            <person name="Ohm R.A."/>
            <person name="Otillar R.P."/>
            <person name="Pangilinan J."/>
            <person name="Peng Y."/>
            <person name="Rokas A."/>
            <person name="Rosa C.A."/>
            <person name="Scheuner C."/>
            <person name="Sibirny A.A."/>
            <person name="Slot J.C."/>
            <person name="Stielow J.B."/>
            <person name="Sun H."/>
            <person name="Kurtzman C.P."/>
            <person name="Blackwell M."/>
            <person name="Grigoriev I.V."/>
            <person name="Jeffries T.W."/>
        </authorList>
    </citation>
    <scope>NUCLEOTIDE SEQUENCE [LARGE SCALE GENOMIC DNA]</scope>
    <source>
        <strain evidence="13">NRRL Y-1933</strain>
    </source>
</reference>
<keyword evidence="5" id="KW-0805">Transcription regulation</keyword>
<feature type="domain" description="Transcription factor spt8 beta-propeller" evidence="11">
    <location>
        <begin position="187"/>
        <end position="664"/>
    </location>
</feature>
<feature type="compositionally biased region" description="Polar residues" evidence="10">
    <location>
        <begin position="27"/>
        <end position="37"/>
    </location>
</feature>
<evidence type="ECO:0000256" key="5">
    <source>
        <dbReference type="ARBA" id="ARBA00023015"/>
    </source>
</evidence>
<evidence type="ECO:0000256" key="3">
    <source>
        <dbReference type="ARBA" id="ARBA00022574"/>
    </source>
</evidence>
<evidence type="ECO:0000256" key="8">
    <source>
        <dbReference type="ARBA" id="ARBA00061203"/>
    </source>
</evidence>
<evidence type="ECO:0000256" key="10">
    <source>
        <dbReference type="SAM" id="MobiDB-lite"/>
    </source>
</evidence>
<dbReference type="GO" id="GO:0045944">
    <property type="term" value="P:positive regulation of transcription by RNA polymerase II"/>
    <property type="evidence" value="ECO:0007669"/>
    <property type="project" value="EnsemblFungi"/>
</dbReference>
<keyword evidence="3 9" id="KW-0853">WD repeat</keyword>
<dbReference type="InterPro" id="IPR001680">
    <property type="entry name" value="WD40_rpt"/>
</dbReference>
<dbReference type="FunFam" id="2.130.10.10:FF:000925">
    <property type="entry name" value="Transcription factor SPT8"/>
    <property type="match status" value="1"/>
</dbReference>
<organism evidence="12 13">
    <name type="scientific">Hyphopichia burtonii NRRL Y-1933</name>
    <dbReference type="NCBI Taxonomy" id="984485"/>
    <lineage>
        <taxon>Eukaryota</taxon>
        <taxon>Fungi</taxon>
        <taxon>Dikarya</taxon>
        <taxon>Ascomycota</taxon>
        <taxon>Saccharomycotina</taxon>
        <taxon>Pichiomycetes</taxon>
        <taxon>Debaryomycetaceae</taxon>
        <taxon>Hyphopichia</taxon>
    </lineage>
</organism>
<evidence type="ECO:0000313" key="12">
    <source>
        <dbReference type="EMBL" id="ODV68187.1"/>
    </source>
</evidence>
<evidence type="ECO:0000256" key="9">
    <source>
        <dbReference type="PROSITE-ProRule" id="PRU00221"/>
    </source>
</evidence>
<dbReference type="PROSITE" id="PS50082">
    <property type="entry name" value="WD_REPEATS_2"/>
    <property type="match status" value="2"/>
</dbReference>
<dbReference type="OrthoDB" id="10260946at2759"/>
<dbReference type="SMART" id="SM00320">
    <property type="entry name" value="WD40"/>
    <property type="match status" value="6"/>
</dbReference>
<dbReference type="InterPro" id="IPR036322">
    <property type="entry name" value="WD40_repeat_dom_sf"/>
</dbReference>
<proteinExistence type="inferred from homology"/>
<dbReference type="InterPro" id="IPR057544">
    <property type="entry name" value="Beta-prop_SPT8"/>
</dbReference>
<feature type="compositionally biased region" description="Polar residues" evidence="10">
    <location>
        <begin position="459"/>
        <end position="470"/>
    </location>
</feature>
<evidence type="ECO:0000256" key="1">
    <source>
        <dbReference type="ARBA" id="ARBA00004123"/>
    </source>
</evidence>
<keyword evidence="6" id="KW-0804">Transcription</keyword>
<feature type="compositionally biased region" description="Basic and acidic residues" evidence="10">
    <location>
        <begin position="99"/>
        <end position="145"/>
    </location>
</feature>
<dbReference type="GO" id="GO:0003712">
    <property type="term" value="F:transcription coregulator activity"/>
    <property type="evidence" value="ECO:0007669"/>
    <property type="project" value="EnsemblFungi"/>
</dbReference>
<name>A0A1E4RLQ2_9ASCO</name>
<feature type="region of interest" description="Disordered" evidence="10">
    <location>
        <begin position="1"/>
        <end position="159"/>
    </location>
</feature>
<evidence type="ECO:0000256" key="6">
    <source>
        <dbReference type="ARBA" id="ARBA00023163"/>
    </source>
</evidence>
<dbReference type="GeneID" id="30993860"/>
<evidence type="ECO:0000313" key="13">
    <source>
        <dbReference type="Proteomes" id="UP000095085"/>
    </source>
</evidence>
<comment type="subcellular location">
    <subcellularLocation>
        <location evidence="1">Nucleus</location>
    </subcellularLocation>
</comment>
<dbReference type="Gene3D" id="2.130.10.10">
    <property type="entry name" value="YVTN repeat-like/Quinoprotein amine dehydrogenase"/>
    <property type="match status" value="2"/>
</dbReference>
<evidence type="ECO:0000256" key="2">
    <source>
        <dbReference type="ARBA" id="ARBA00022553"/>
    </source>
</evidence>
<dbReference type="RefSeq" id="XP_020077254.1">
    <property type="nucleotide sequence ID" value="XM_020219310.1"/>
</dbReference>
<dbReference type="GO" id="GO:0005634">
    <property type="term" value="C:nucleus"/>
    <property type="evidence" value="ECO:0007669"/>
    <property type="project" value="UniProtKB-SubCell"/>
</dbReference>
<keyword evidence="13" id="KW-1185">Reference proteome</keyword>
<dbReference type="GO" id="GO:0000124">
    <property type="term" value="C:SAGA complex"/>
    <property type="evidence" value="ECO:0007669"/>
    <property type="project" value="EnsemblFungi"/>
</dbReference>
<dbReference type="InterPro" id="IPR015943">
    <property type="entry name" value="WD40/YVTN_repeat-like_dom_sf"/>
</dbReference>
<feature type="compositionally biased region" description="Acidic residues" evidence="10">
    <location>
        <begin position="43"/>
        <end position="98"/>
    </location>
</feature>
<dbReference type="PANTHER" id="PTHR19848:SF8">
    <property type="entry name" value="F-BOX AND WD REPEAT DOMAIN CONTAINING 7"/>
    <property type="match status" value="1"/>
</dbReference>
<dbReference type="EMBL" id="KV454540">
    <property type="protein sequence ID" value="ODV68187.1"/>
    <property type="molecule type" value="Genomic_DNA"/>
</dbReference>
<dbReference type="GO" id="GO:0017025">
    <property type="term" value="F:TBP-class protein binding"/>
    <property type="evidence" value="ECO:0007669"/>
    <property type="project" value="EnsemblFungi"/>
</dbReference>